<dbReference type="SUPFAM" id="SSF51905">
    <property type="entry name" value="FAD/NAD(P)-binding domain"/>
    <property type="match status" value="1"/>
</dbReference>
<dbReference type="Gene3D" id="3.30.560.10">
    <property type="entry name" value="Glucose Oxidase, domain 3"/>
    <property type="match status" value="1"/>
</dbReference>
<feature type="binding site" evidence="5">
    <location>
        <begin position="133"/>
        <end position="136"/>
    </location>
    <ligand>
        <name>FAD</name>
        <dbReference type="ChEBI" id="CHEBI:57692"/>
    </ligand>
</feature>
<organism evidence="8 9">
    <name type="scientific">Diatraea saccharalis</name>
    <name type="common">sugarcane borer</name>
    <dbReference type="NCBI Taxonomy" id="40085"/>
    <lineage>
        <taxon>Eukaryota</taxon>
        <taxon>Metazoa</taxon>
        <taxon>Ecdysozoa</taxon>
        <taxon>Arthropoda</taxon>
        <taxon>Hexapoda</taxon>
        <taxon>Insecta</taxon>
        <taxon>Pterygota</taxon>
        <taxon>Neoptera</taxon>
        <taxon>Endopterygota</taxon>
        <taxon>Lepidoptera</taxon>
        <taxon>Glossata</taxon>
        <taxon>Ditrysia</taxon>
        <taxon>Pyraloidea</taxon>
        <taxon>Crambidae</taxon>
        <taxon>Crambinae</taxon>
        <taxon>Diatraea</taxon>
    </lineage>
</organism>
<dbReference type="SUPFAM" id="SSF54373">
    <property type="entry name" value="FAD-linked reductases, C-terminal domain"/>
    <property type="match status" value="1"/>
</dbReference>
<dbReference type="InterPro" id="IPR012132">
    <property type="entry name" value="GMC_OxRdtase"/>
</dbReference>
<proteinExistence type="inferred from homology"/>
<evidence type="ECO:0000256" key="2">
    <source>
        <dbReference type="ARBA" id="ARBA00010790"/>
    </source>
</evidence>
<evidence type="ECO:0000256" key="3">
    <source>
        <dbReference type="ARBA" id="ARBA00022630"/>
    </source>
</evidence>
<keyword evidence="6" id="KW-0472">Membrane</keyword>
<keyword evidence="6" id="KW-1133">Transmembrane helix</keyword>
<dbReference type="PANTHER" id="PTHR11552:SF147">
    <property type="entry name" value="CHOLINE DEHYDROGENASE, MITOCHONDRIAL"/>
    <property type="match status" value="1"/>
</dbReference>
<dbReference type="Gene3D" id="3.50.50.60">
    <property type="entry name" value="FAD/NAD(P)-binding domain"/>
    <property type="match status" value="1"/>
</dbReference>
<reference evidence="8" key="1">
    <citation type="submission" date="2021-12" db="EMBL/GenBank/DDBJ databases">
        <authorList>
            <person name="King R."/>
        </authorList>
    </citation>
    <scope>NUCLEOTIDE SEQUENCE</scope>
</reference>
<evidence type="ECO:0000313" key="8">
    <source>
        <dbReference type="EMBL" id="CAG9786387.1"/>
    </source>
</evidence>
<evidence type="ECO:0000256" key="4">
    <source>
        <dbReference type="ARBA" id="ARBA00022827"/>
    </source>
</evidence>
<protein>
    <recommendedName>
        <fullName evidence="7">Glucose-methanol-choline oxidoreductase N-terminal domain-containing protein</fullName>
    </recommendedName>
</protein>
<evidence type="ECO:0000256" key="6">
    <source>
        <dbReference type="SAM" id="Phobius"/>
    </source>
</evidence>
<dbReference type="Pfam" id="PF05199">
    <property type="entry name" value="GMC_oxred_C"/>
    <property type="match status" value="1"/>
</dbReference>
<evidence type="ECO:0000256" key="1">
    <source>
        <dbReference type="ARBA" id="ARBA00001974"/>
    </source>
</evidence>
<dbReference type="GO" id="GO:0016614">
    <property type="term" value="F:oxidoreductase activity, acting on CH-OH group of donors"/>
    <property type="evidence" value="ECO:0007669"/>
    <property type="project" value="InterPro"/>
</dbReference>
<dbReference type="PROSITE" id="PS00624">
    <property type="entry name" value="GMC_OXRED_2"/>
    <property type="match status" value="1"/>
</dbReference>
<dbReference type="PIRSF" id="PIRSF000137">
    <property type="entry name" value="Alcohol_oxidase"/>
    <property type="match status" value="1"/>
</dbReference>
<keyword evidence="3" id="KW-0285">Flavoprotein</keyword>
<accession>A0A9N9QZ91</accession>
<feature type="transmembrane region" description="Helical" evidence="6">
    <location>
        <begin position="6"/>
        <end position="25"/>
    </location>
</feature>
<comment type="cofactor">
    <cofactor evidence="1 5">
        <name>FAD</name>
        <dbReference type="ChEBI" id="CHEBI:57692"/>
    </cofactor>
</comment>
<dbReference type="AlphaFoldDB" id="A0A9N9QZ91"/>
<keyword evidence="9" id="KW-1185">Reference proteome</keyword>
<name>A0A9N9QZ91_9NEOP</name>
<dbReference type="InterPro" id="IPR007867">
    <property type="entry name" value="GMC_OxRtase_C"/>
</dbReference>
<dbReference type="EMBL" id="OU893346">
    <property type="protein sequence ID" value="CAG9786387.1"/>
    <property type="molecule type" value="Genomic_DNA"/>
</dbReference>
<feature type="domain" description="Glucose-methanol-choline oxidoreductase N-terminal" evidence="7">
    <location>
        <begin position="271"/>
        <end position="285"/>
    </location>
</feature>
<dbReference type="Proteomes" id="UP001153714">
    <property type="component" value="Chromosome 15"/>
</dbReference>
<dbReference type="Pfam" id="PF00732">
    <property type="entry name" value="GMC_oxred_N"/>
    <property type="match status" value="1"/>
</dbReference>
<dbReference type="GO" id="GO:0050660">
    <property type="term" value="F:flavin adenine dinucleotide binding"/>
    <property type="evidence" value="ECO:0007669"/>
    <property type="project" value="InterPro"/>
</dbReference>
<comment type="similarity">
    <text evidence="2">Belongs to the GMC oxidoreductase family.</text>
</comment>
<feature type="binding site" evidence="5">
    <location>
        <position position="236"/>
    </location>
    <ligand>
        <name>FAD</name>
        <dbReference type="ChEBI" id="CHEBI:57692"/>
    </ligand>
</feature>
<sequence>MRFDFIMQLFILNVGVQSFILYIYFNYYFQILLTKYFSKFQNEYDYIIIGSGTAGSVIAHNLVTKTNFTFIVIEAGGESNSLFEIPVLGPMLHNSVFDWQYETIPQQNACLAMNYKKCKLPQGKIVGGSSKLNNMVHIRGNISHYASWFYGKYHESYLNRHFDMIEKNLLHLNEVQYESEMATAIAEAAEELGYSRLGSEFKVGYRKSKLSQKNGKRWTISDNLDSSKYVLSNALVEKVIIVNDIAKGVTVQISDKKHNIFARKGVILSAGTINTPKILQLSGIGPPNILNNLNIPVIKNLPVGYNLQDHVTTGLDLILFNKTLSVNAMSMLDVFNVYQYFFHGKGPLTTAGCEAITFLSTKGENIPDIQFMVMPVGISSDRGSYLRLALGINDSVWEDYFEKFFDKHAATILPIVLHPKSKGQVHIITTDPETPPLIDPKYLSHDEDVKTLIKGLKLVQRFLNTKAMEKVGAFINPQHYPGCKSHTIFSDSYWDCYVRHLTLTSYHYVGTCSMGLTSSNSVVDTSFRVFGVANLYVADASVLPTLPSGNINAAVAMMASVFFDENINLVKKVRNSEHCHKYQLLYELIHKICLI</sequence>
<keyword evidence="4 5" id="KW-0274">FAD</keyword>
<evidence type="ECO:0000256" key="5">
    <source>
        <dbReference type="PIRSR" id="PIRSR000137-2"/>
    </source>
</evidence>
<reference evidence="8" key="2">
    <citation type="submission" date="2022-10" db="EMBL/GenBank/DDBJ databases">
        <authorList>
            <consortium name="ENA_rothamsted_submissions"/>
            <consortium name="culmorum"/>
            <person name="King R."/>
        </authorList>
    </citation>
    <scope>NUCLEOTIDE SEQUENCE</scope>
</reference>
<dbReference type="InterPro" id="IPR036188">
    <property type="entry name" value="FAD/NAD-bd_sf"/>
</dbReference>
<keyword evidence="6" id="KW-0812">Transmembrane</keyword>
<dbReference type="InterPro" id="IPR000172">
    <property type="entry name" value="GMC_OxRdtase_N"/>
</dbReference>
<dbReference type="PANTHER" id="PTHR11552">
    <property type="entry name" value="GLUCOSE-METHANOL-CHOLINE GMC OXIDOREDUCTASE"/>
    <property type="match status" value="1"/>
</dbReference>
<evidence type="ECO:0000259" key="7">
    <source>
        <dbReference type="PROSITE" id="PS00624"/>
    </source>
</evidence>
<gene>
    <name evidence="8" type="ORF">DIATSA_LOCUS4340</name>
</gene>
<evidence type="ECO:0000313" key="9">
    <source>
        <dbReference type="Proteomes" id="UP001153714"/>
    </source>
</evidence>
<dbReference type="OrthoDB" id="5428259at2759"/>